<proteinExistence type="predicted"/>
<sequence>MDICGVIGEYGKFQKNIFWFGLVRGTFMGLHLVVSSFIAPDLDHWCADPDHVVSTGNATTTLDSWRSSNQSRDSRYPDEGDGLERSACSRRPTTVTDGQLVVTEGAFVACETWNYGNSFSGYTLVQEWDLVCERAWMRSLVQSSVMTGMLVGCFLCSALGDRLGRRPLLVGSCLLTNMAGLVTAVAPSFGVFLAARVVLGISLAVMQTASFCLLVEVTGPKHRTRAAVAFTLGFALSLFLLPATVWVLKHWRHIQVAITLPFIGMLVWSWYEPESPRWLVATDRMNEAAGVVLRAASANGIEIQELDSALRQLRKKILQENEEAEKVRYLDLVRLPTIRRYSVILVYSCVSCGAVYYGIQLSMTNLGGDPYVGFLLSAVGEVSAVVLCYSTVRWFRRRRAVPALYAGAALCSLGLGLIPRSLTWLRQADGFVGKILSGAVFTVTWLYAAEVFPTVMRTVGVGACLMGIRVGSALVPFLLETDTKDNGKLGDTELESVVRYGVHFSRYKETRNDQRSMRKRRFAHAQSVQVRIM</sequence>
<gene>
    <name evidence="1" type="ORF">HPB49_021001</name>
</gene>
<evidence type="ECO:0000313" key="1">
    <source>
        <dbReference type="EMBL" id="KAH7950210.1"/>
    </source>
</evidence>
<accession>A0ACB8CT46</accession>
<comment type="caution">
    <text evidence="1">The sequence shown here is derived from an EMBL/GenBank/DDBJ whole genome shotgun (WGS) entry which is preliminary data.</text>
</comment>
<dbReference type="EMBL" id="CM023474">
    <property type="protein sequence ID" value="KAH7950210.1"/>
    <property type="molecule type" value="Genomic_DNA"/>
</dbReference>
<name>A0ACB8CT46_DERSI</name>
<organism evidence="1 2">
    <name type="scientific">Dermacentor silvarum</name>
    <name type="common">Tick</name>
    <dbReference type="NCBI Taxonomy" id="543639"/>
    <lineage>
        <taxon>Eukaryota</taxon>
        <taxon>Metazoa</taxon>
        <taxon>Ecdysozoa</taxon>
        <taxon>Arthropoda</taxon>
        <taxon>Chelicerata</taxon>
        <taxon>Arachnida</taxon>
        <taxon>Acari</taxon>
        <taxon>Parasitiformes</taxon>
        <taxon>Ixodida</taxon>
        <taxon>Ixodoidea</taxon>
        <taxon>Ixodidae</taxon>
        <taxon>Rhipicephalinae</taxon>
        <taxon>Dermacentor</taxon>
    </lineage>
</organism>
<reference evidence="1" key="1">
    <citation type="submission" date="2020-05" db="EMBL/GenBank/DDBJ databases">
        <title>Large-scale comparative analyses of tick genomes elucidate their genetic diversity and vector capacities.</title>
        <authorList>
            <person name="Jia N."/>
            <person name="Wang J."/>
            <person name="Shi W."/>
            <person name="Du L."/>
            <person name="Sun Y."/>
            <person name="Zhan W."/>
            <person name="Jiang J."/>
            <person name="Wang Q."/>
            <person name="Zhang B."/>
            <person name="Ji P."/>
            <person name="Sakyi L.B."/>
            <person name="Cui X."/>
            <person name="Yuan T."/>
            <person name="Jiang B."/>
            <person name="Yang W."/>
            <person name="Lam T.T.-Y."/>
            <person name="Chang Q."/>
            <person name="Ding S."/>
            <person name="Wang X."/>
            <person name="Zhu J."/>
            <person name="Ruan X."/>
            <person name="Zhao L."/>
            <person name="Wei J."/>
            <person name="Que T."/>
            <person name="Du C."/>
            <person name="Cheng J."/>
            <person name="Dai P."/>
            <person name="Han X."/>
            <person name="Huang E."/>
            <person name="Gao Y."/>
            <person name="Liu J."/>
            <person name="Shao H."/>
            <person name="Ye R."/>
            <person name="Li L."/>
            <person name="Wei W."/>
            <person name="Wang X."/>
            <person name="Wang C."/>
            <person name="Yang T."/>
            <person name="Huo Q."/>
            <person name="Li W."/>
            <person name="Guo W."/>
            <person name="Chen H."/>
            <person name="Zhou L."/>
            <person name="Ni X."/>
            <person name="Tian J."/>
            <person name="Zhou Y."/>
            <person name="Sheng Y."/>
            <person name="Liu T."/>
            <person name="Pan Y."/>
            <person name="Xia L."/>
            <person name="Li J."/>
            <person name="Zhao F."/>
            <person name="Cao W."/>
        </authorList>
    </citation>
    <scope>NUCLEOTIDE SEQUENCE</scope>
    <source>
        <strain evidence="1">Dsil-2018</strain>
    </source>
</reference>
<dbReference type="Proteomes" id="UP000821865">
    <property type="component" value="Chromosome 5"/>
</dbReference>
<keyword evidence="2" id="KW-1185">Reference proteome</keyword>
<evidence type="ECO:0000313" key="2">
    <source>
        <dbReference type="Proteomes" id="UP000821865"/>
    </source>
</evidence>
<protein>
    <submittedName>
        <fullName evidence="1">Uncharacterized protein</fullName>
    </submittedName>
</protein>